<dbReference type="EMBL" id="FMVC01000003">
    <property type="protein sequence ID" value="SCY55692.1"/>
    <property type="molecule type" value="Genomic_DNA"/>
</dbReference>
<evidence type="ECO:0000313" key="3">
    <source>
        <dbReference type="EMBL" id="SCY94257.1"/>
    </source>
</evidence>
<proteinExistence type="predicted"/>
<dbReference type="InterPro" id="IPR001584">
    <property type="entry name" value="Integrase_cat-core"/>
</dbReference>
<reference evidence="2 4" key="1">
    <citation type="submission" date="2016-10" db="EMBL/GenBank/DDBJ databases">
        <authorList>
            <person name="Varghese N."/>
            <person name="Submissions S."/>
        </authorList>
    </citation>
    <scope>NUCLEOTIDE SEQUENCE [LARGE SCALE GENOMIC DNA]</scope>
    <source>
        <strain evidence="2 4">CGMCC 1.6859</strain>
    </source>
</reference>
<dbReference type="Proteomes" id="UP000199307">
    <property type="component" value="Unassembled WGS sequence"/>
</dbReference>
<dbReference type="PANTHER" id="PTHR35004">
    <property type="entry name" value="TRANSPOSASE RV3428C-RELATED"/>
    <property type="match status" value="1"/>
</dbReference>
<dbReference type="RefSeq" id="WP_139159199.1">
    <property type="nucleotide sequence ID" value="NZ_FMVC01000003.1"/>
</dbReference>
<dbReference type="Gene3D" id="3.30.420.10">
    <property type="entry name" value="Ribonuclease H-like superfamily/Ribonuclease H"/>
    <property type="match status" value="1"/>
</dbReference>
<name>A0ABY0LRQ2_9FLAO</name>
<dbReference type="PROSITE" id="PS50994">
    <property type="entry name" value="INTEGRASE"/>
    <property type="match status" value="1"/>
</dbReference>
<evidence type="ECO:0000313" key="4">
    <source>
        <dbReference type="Proteomes" id="UP000199307"/>
    </source>
</evidence>
<evidence type="ECO:0000313" key="2">
    <source>
        <dbReference type="EMBL" id="SCY55692.1"/>
    </source>
</evidence>
<accession>A0ABY0LRQ2</accession>
<organism evidence="2 4">
    <name type="scientific">Flavobacterium anhuiense</name>
    <dbReference type="NCBI Taxonomy" id="459526"/>
    <lineage>
        <taxon>Bacteria</taxon>
        <taxon>Pseudomonadati</taxon>
        <taxon>Bacteroidota</taxon>
        <taxon>Flavobacteriia</taxon>
        <taxon>Flavobacteriales</taxon>
        <taxon>Flavobacteriaceae</taxon>
        <taxon>Flavobacterium</taxon>
    </lineage>
</organism>
<evidence type="ECO:0000259" key="1">
    <source>
        <dbReference type="PROSITE" id="PS50994"/>
    </source>
</evidence>
<dbReference type="InterPro" id="IPR036397">
    <property type="entry name" value="RNaseH_sf"/>
</dbReference>
<dbReference type="PANTHER" id="PTHR35004:SF7">
    <property type="entry name" value="INTEGRASE PROTEIN"/>
    <property type="match status" value="1"/>
</dbReference>
<feature type="non-terminal residue" evidence="2">
    <location>
        <position position="1"/>
    </location>
</feature>
<dbReference type="EMBL" id="FMVC01000008">
    <property type="protein sequence ID" value="SCY94257.1"/>
    <property type="molecule type" value="Genomic_DNA"/>
</dbReference>
<feature type="domain" description="Integrase catalytic" evidence="1">
    <location>
        <begin position="1"/>
        <end position="112"/>
    </location>
</feature>
<dbReference type="InterPro" id="IPR012337">
    <property type="entry name" value="RNaseH-like_sf"/>
</dbReference>
<comment type="caution">
    <text evidence="2">The sequence shown here is derived from an EMBL/GenBank/DDBJ whole genome shotgun (WGS) entry which is preliminary data.</text>
</comment>
<gene>
    <name evidence="2" type="ORF">SAMN02927916_2541</name>
    <name evidence="3" type="ORF">SAMN02927916_4193</name>
</gene>
<keyword evidence="4" id="KW-1185">Reference proteome</keyword>
<dbReference type="SUPFAM" id="SSF53098">
    <property type="entry name" value="Ribonuclease H-like"/>
    <property type="match status" value="1"/>
</dbReference>
<dbReference type="Pfam" id="PF13683">
    <property type="entry name" value="rve_3"/>
    <property type="match status" value="1"/>
</dbReference>
<sequence length="113" mass="13684">SHYEIKFEEILSDNGAEFGIKTSKVKNQHPFERMLMELGIVHRYTRPYRPQTNGKVERFWRTLEEDLLRDTDFDSQEELKEELLQYLYYYNHERPHQGIDGKKPIEMINPLPK</sequence>
<protein>
    <submittedName>
        <fullName evidence="2">Integrase core domain-containing protein</fullName>
    </submittedName>
</protein>